<evidence type="ECO:0000256" key="6">
    <source>
        <dbReference type="SAM" id="MobiDB-lite"/>
    </source>
</evidence>
<feature type="domain" description="Gram-positive cocci surface proteins LPxTG" evidence="8">
    <location>
        <begin position="2767"/>
        <end position="2800"/>
    </location>
</feature>
<name>A0A1X1KW22_STRMT</name>
<evidence type="ECO:0000256" key="1">
    <source>
        <dbReference type="ARBA" id="ARBA00022512"/>
    </source>
</evidence>
<dbReference type="Pfam" id="PF04650">
    <property type="entry name" value="YSIRK_signal"/>
    <property type="match status" value="1"/>
</dbReference>
<feature type="compositionally biased region" description="Polar residues" evidence="6">
    <location>
        <begin position="2677"/>
        <end position="2689"/>
    </location>
</feature>
<keyword evidence="2" id="KW-0964">Secreted</keyword>
<feature type="compositionally biased region" description="Low complexity" evidence="6">
    <location>
        <begin position="2739"/>
        <end position="2758"/>
    </location>
</feature>
<feature type="region of interest" description="Disordered" evidence="6">
    <location>
        <begin position="2667"/>
        <end position="2721"/>
    </location>
</feature>
<evidence type="ECO:0000259" key="8">
    <source>
        <dbReference type="PROSITE" id="PS50847"/>
    </source>
</evidence>
<evidence type="ECO:0000313" key="9">
    <source>
        <dbReference type="EMBL" id="ORP03647.1"/>
    </source>
</evidence>
<feature type="region of interest" description="Disordered" evidence="6">
    <location>
        <begin position="2733"/>
        <end position="2772"/>
    </location>
</feature>
<feature type="region of interest" description="Disordered" evidence="6">
    <location>
        <begin position="1544"/>
        <end position="1565"/>
    </location>
</feature>
<feature type="compositionally biased region" description="Basic and acidic residues" evidence="6">
    <location>
        <begin position="2031"/>
        <end position="2042"/>
    </location>
</feature>
<keyword evidence="5" id="KW-0175">Coiled coil</keyword>
<organism evidence="9 10">
    <name type="scientific">Streptococcus mitis</name>
    <dbReference type="NCBI Taxonomy" id="28037"/>
    <lineage>
        <taxon>Bacteria</taxon>
        <taxon>Bacillati</taxon>
        <taxon>Bacillota</taxon>
        <taxon>Bacilli</taxon>
        <taxon>Lactobacillales</taxon>
        <taxon>Streptococcaceae</taxon>
        <taxon>Streptococcus</taxon>
        <taxon>Streptococcus mitis group</taxon>
    </lineage>
</organism>
<dbReference type="Proteomes" id="UP000193388">
    <property type="component" value="Unassembled WGS sequence"/>
</dbReference>
<dbReference type="PROSITE" id="PS50847">
    <property type="entry name" value="GRAM_POS_ANCHORING"/>
    <property type="match status" value="1"/>
</dbReference>
<dbReference type="Pfam" id="PF18877">
    <property type="entry name" value="SSSPR-51"/>
    <property type="match status" value="6"/>
</dbReference>
<feature type="compositionally biased region" description="Polar residues" evidence="6">
    <location>
        <begin position="1342"/>
        <end position="1352"/>
    </location>
</feature>
<comment type="caution">
    <text evidence="9">The sequence shown here is derived from an EMBL/GenBank/DDBJ whole genome shotgun (WGS) entry which is preliminary data.</text>
</comment>
<dbReference type="RefSeq" id="WP_084928325.1">
    <property type="nucleotide sequence ID" value="NZ_NCVM01000025.1"/>
</dbReference>
<feature type="compositionally biased region" description="Polar residues" evidence="6">
    <location>
        <begin position="2333"/>
        <end position="2344"/>
    </location>
</feature>
<dbReference type="InterPro" id="IPR019931">
    <property type="entry name" value="LPXTG_anchor"/>
</dbReference>
<proteinExistence type="predicted"/>
<dbReference type="InterPro" id="IPR026395">
    <property type="entry name" value="CshA_fibril"/>
</dbReference>
<protein>
    <submittedName>
        <fullName evidence="9">YSIRK signal domain/LPXTG anchor domain surface protein</fullName>
    </submittedName>
</protein>
<dbReference type="Pfam" id="PF00746">
    <property type="entry name" value="Gram_pos_anchor"/>
    <property type="match status" value="1"/>
</dbReference>
<dbReference type="InterPro" id="IPR005877">
    <property type="entry name" value="YSIRK_signal_dom"/>
</dbReference>
<feature type="region of interest" description="Disordered" evidence="6">
    <location>
        <begin position="1669"/>
        <end position="1708"/>
    </location>
</feature>
<dbReference type="EMBL" id="NCVM01000025">
    <property type="protein sequence ID" value="ORP03647.1"/>
    <property type="molecule type" value="Genomic_DNA"/>
</dbReference>
<dbReference type="NCBIfam" id="TIGR04308">
    <property type="entry name" value="repeat_SSSPR51"/>
    <property type="match status" value="6"/>
</dbReference>
<feature type="region of interest" description="Disordered" evidence="6">
    <location>
        <begin position="1903"/>
        <end position="1935"/>
    </location>
</feature>
<evidence type="ECO:0000313" key="10">
    <source>
        <dbReference type="Proteomes" id="UP000193388"/>
    </source>
</evidence>
<keyword evidence="1" id="KW-0134">Cell wall</keyword>
<evidence type="ECO:0000256" key="7">
    <source>
        <dbReference type="SAM" id="Phobius"/>
    </source>
</evidence>
<dbReference type="InterPro" id="IPR027579">
    <property type="entry name" value="SSSPR51_Rpt"/>
</dbReference>
<feature type="region of interest" description="Disordered" evidence="6">
    <location>
        <begin position="2418"/>
        <end position="2446"/>
    </location>
</feature>
<dbReference type="NCBIfam" id="TIGR01168">
    <property type="entry name" value="YSIRK_signal"/>
    <property type="match status" value="1"/>
</dbReference>
<feature type="region of interest" description="Disordered" evidence="6">
    <location>
        <begin position="2618"/>
        <end position="2644"/>
    </location>
</feature>
<reference evidence="9 10" key="1">
    <citation type="journal article" date="2016" name="Eur. J. Clin. Microbiol. Infect. Dis.">
        <title>Whole genome sequencing as a tool for phylogenetic analysis of clinical strains of Mitis group streptococci.</title>
        <authorList>
            <person name="Rasmussen L.H."/>
            <person name="Dargis R."/>
            <person name="Hojholt K."/>
            <person name="Christensen J.J."/>
            <person name="Skovgaard O."/>
            <person name="Justesen U.S."/>
            <person name="Rosenvinge F.S."/>
            <person name="Moser C."/>
            <person name="Lukjancenko O."/>
            <person name="Rasmussen S."/>
            <person name="Nielsen X.C."/>
        </authorList>
    </citation>
    <scope>NUCLEOTIDE SEQUENCE [LARGE SCALE GENOMIC DNA]</scope>
    <source>
        <strain evidence="9 10">B_5756_13</strain>
    </source>
</reference>
<feature type="compositionally biased region" description="Basic and acidic residues" evidence="6">
    <location>
        <begin position="1911"/>
        <end position="1931"/>
    </location>
</feature>
<feature type="region of interest" description="Disordered" evidence="6">
    <location>
        <begin position="2526"/>
        <end position="2546"/>
    </location>
</feature>
<sequence>MKGKQQQDFRTEKYIRYGIRKYSFGAASVAIAAGLMFLGNGAVSATEVQTTEIPVAATNAFAQDNKEKAEPKAETVETVKPETEKAAELKPEVKVANKATLEAKVAALESKLSNAKYADASVVSSAKEVLTTAKATLAKAEASQVEVDKQVETVVALSTVVAESDVAGFEKKEAADKEAAKAEAEKTATPVEKALSVATTTLTQVSSEAEVTNKLAETELAKADVKEENKAAVTAAVAKNKAVLAETKAILADKSITKEQVDAQLERLNESILAVYNELKNAGINRDGKFAVALSANEGYTYNSRELRKENGEFTTATGKSYAVLDNNNAYRLYVHGYQSDNTELPIANNGKAGISGRTDIPLSKTEAQKLGREASLWNGKVRATGVTNKGGNSTYGAGGAYEYLATEIYGYTYEQGNHYAYLTDVTKRFSLSEEAKKAGYTITEVRVMNMPPGLAYNKNADTIEGYVAANIQNGVYDMRYEVTVEKDGTPQKVSFKNLTAGWIGWQDSSAPLIQGSSKLVTIGDQVSHDIKYVDNDGMERDNRANFQYKDGSKVKSGSKTAKTQIKEASFTAMDGTTLKTEWTTDTRNQPQTVTAHTSLNGVYTGSETPITDVIPGLDYNPQTGLITGTATEAGIYTVAAYAKDYNNSTNSKSKDWTMNGQEAHENITIAVAPKITVSNVEAYATKVPVTISQGANTAEITMPDGTVTKLEVKNGNWTVAEGTTNTAVSKGDVLGAASTTEASKFNLPVTSEATRYVGVDSIAAKATTDKVRVDLQREVTTVKDVNGKSYTATFNRATGKYTLEDKDAYVLKDNGDGTSTLTERRVYTDAKADGSIDFIVYEFTRTWNATSSATNLVDKVAEIRKNGEVTAVGDVTRTVTTLPKAQTTDTQGVIVTVKYDSVTKQWTASDGSTVTAKESHAGWEVETSSGFKGYVTYRSATGIDVASIQNDKPTGTSTSYADTQGNSVDLLKSPKANVEFEDVIDDSSSDVKSETIATKLTVTAPDGSKKEFNTAQAEETAYIQAQRTAAEKTKAAAAAIENAQTSENELARLQELVDRQVQILADAEAALANLKLRTISPTAQDLAEKKIQLIKEYKASLEEKLNEAQTALPVAKAKVTTARKEALEAEKAVETAREALKTKAAENLANAELTAYTLGQYGKYKVTVRAVDSNGVVTTPTVGATDSGEVEGDAVAETTYYIVVSKPEKTAGAEGQEQTDSMETGFKTGLPNDAEVSDYKLVDPVSGKKVSSVTNEEGTYTIDETTGAVSFTPEPGFVGTAKGVTVAANVTFNDEEGQPVTVESSTTYTPTVYGVKGSSDETKGKQGQPQESKTGKERFSELNTTANTPDGTNVDWKTAKYSLEGANEEGKVVVKGEGTYEIDPATGVVTFKPEPTFKGKGQGVEVKVSVTATDSEGNKVEVTSSGDYTPEVEAVEPTAEPKETSGKQGQPQTQNTTAMFKEGDKSAPIDKSTVKLVDPKGNEVTTMPALKDGKEVGTYTLDPETGVITFQPNKDFTGTPDPAKVTAADKNGTKVETTYTPTVTPVVPEGQDKTTTGFQGKTQTGTVTFTPGDDEFPIDNKVPATFEDGTTRKEVPGEGVYTVAADGTVTFKPENQFTGTAKGVTVKRVDTNGTPATAKYTPIVKPVAPEGFDDVTTGIQGETQIGKPYFKPEREDTPIDENVPPKLIDPTTGQPTDETTIPAKSPDGKVIGTYTLGPKNGEITFTPTDKTYVGPVVPVKVQRVDINGTPTPKPAEYTPLIVGVKPTAKPATSTDVQGVEQSKEVTFAPGKANIDGTEKSVAIDETSFKLLDESGNPVESVPAKNPAGDVVGTYTLKVVDGKPTAVFTPTDKTYVGTVQPVTIQAKDKNGTPVTTTYTPNITPIKPTATPAKTTDIQGKAQFGTPTFTEGDPRVPIDETSTKLIDPKTGKPVDSVTVEGEGTYTIEPNGSIKFQPEPQFTGQATGIEVQRVDKNGTPAKAKYTPTVTPVKPTGEDVKSEDIQGAKQKGTPVFKAGNDDVKIDTNSPAKLIDPETGKTTDKTSVTIKDEGTYEIDPKTGEVTFTPVPTFTGIATGVTVQRQDTNGTIVRANYTPEVKGVTPTATPAMSKDIQGAVQTGLPKFEGGKVTVNGEEKTVDIDETKAPKLIDPETGEPTDEPVVIPGEGTYTIEDGKVKFQPEPQFTGKGEGVEVQRVDKNGTPVTAKYTPTVVEAIPTGEDVTSVGPKNTPQTGTPKFVGGSATVNGEEKTVEINTDVPATLEGADKDGKVVVPNEGTYTINGKTGVVTFTPEPNFVGEASGVVVKRVDKNGREVSAKYTPTVTPETKTVDKTSEGPKNTPQSNTPEFTGDVDLNVPPTFDDGTTTRVVKDEGTYTIDKGGKVTFTPEPGFTGTADGITVVRKDKLGKTISATYTPTVRPDTEFVDKNGKPIPGYPNEDGSTPKKDIPGYKFVETTTDAGGNTKHIYEKVKTSFKDKEGNVIPNYPTEEGEQPKKDIPGYKFVETKKLPNGDTEHVYEKVKTLFKDKEGNVIPNYPTEEGEQPKKDIPGYRFVETKKLPNGDTEHVYEKVKTSFKDKEGNEIPGNPSEEGEQPKKDIPGYRFVETKKLPNGDTEHVYEKVKTSFKDKEGNEIPGNPSEDGEQPKKDIPGYRFVETKKLPNGDIEHVYEKISTPYTPQPNPGKQITTTWTDENGNPLKPTEPGSKEPGTIPGYEHEKTVTDPNGNIRHIFRKVQTPTPAMPEQPAKPQVPATPAQPVQPTAVKEAEGKRELPNTGTEDHANLAALGLLGVLSGFGLVARKKKED</sequence>
<feature type="region of interest" description="Disordered" evidence="6">
    <location>
        <begin position="1875"/>
        <end position="1894"/>
    </location>
</feature>
<keyword evidence="7" id="KW-0812">Transmembrane</keyword>
<feature type="region of interest" description="Disordered" evidence="6">
    <location>
        <begin position="2475"/>
        <end position="2494"/>
    </location>
</feature>
<feature type="compositionally biased region" description="Basic and acidic residues" evidence="6">
    <location>
        <begin position="2759"/>
        <end position="2772"/>
    </location>
</feature>
<keyword evidence="7" id="KW-1133">Transmembrane helix</keyword>
<keyword evidence="4" id="KW-0572">Peptidoglycan-anchor</keyword>
<gene>
    <name evidence="9" type="ORF">B7693_03660</name>
</gene>
<keyword evidence="3" id="KW-0732">Signal</keyword>
<evidence type="ECO:0000256" key="3">
    <source>
        <dbReference type="ARBA" id="ARBA00022729"/>
    </source>
</evidence>
<evidence type="ECO:0000256" key="4">
    <source>
        <dbReference type="ARBA" id="ARBA00023088"/>
    </source>
</evidence>
<dbReference type="NCBIfam" id="TIGR04225">
    <property type="entry name" value="CshA_fibril_rpt"/>
    <property type="match status" value="11"/>
</dbReference>
<feature type="compositionally biased region" description="Polar residues" evidence="6">
    <location>
        <begin position="1302"/>
        <end position="1311"/>
    </location>
</feature>
<accession>A0A1X1KW22</accession>
<feature type="compositionally biased region" description="Basic and acidic residues" evidence="6">
    <location>
        <begin position="2618"/>
        <end position="2627"/>
    </location>
</feature>
<feature type="region of interest" description="Disordered" evidence="6">
    <location>
        <begin position="1300"/>
        <end position="1354"/>
    </location>
</feature>
<feature type="transmembrane region" description="Helical" evidence="7">
    <location>
        <begin position="21"/>
        <end position="39"/>
    </location>
</feature>
<feature type="region of interest" description="Disordered" evidence="6">
    <location>
        <begin position="1431"/>
        <end position="1455"/>
    </location>
</feature>
<dbReference type="NCBIfam" id="TIGR01167">
    <property type="entry name" value="LPXTG_anchor"/>
    <property type="match status" value="1"/>
</dbReference>
<feature type="coiled-coil region" evidence="5">
    <location>
        <begin position="208"/>
        <end position="278"/>
    </location>
</feature>
<feature type="compositionally biased region" description="Basic and acidic residues" evidence="6">
    <location>
        <begin position="1993"/>
        <end position="2003"/>
    </location>
</feature>
<feature type="region of interest" description="Disordered" evidence="6">
    <location>
        <begin position="2313"/>
        <end position="2361"/>
    </location>
</feature>
<keyword evidence="7" id="KW-0472">Membrane</keyword>
<dbReference type="Pfam" id="PF19076">
    <property type="entry name" value="CshA_repeat"/>
    <property type="match status" value="11"/>
</dbReference>
<evidence type="ECO:0000256" key="5">
    <source>
        <dbReference type="SAM" id="Coils"/>
    </source>
</evidence>
<evidence type="ECO:0000256" key="2">
    <source>
        <dbReference type="ARBA" id="ARBA00022525"/>
    </source>
</evidence>
<feature type="coiled-coil region" evidence="5">
    <location>
        <begin position="1037"/>
        <end position="1147"/>
    </location>
</feature>
<feature type="region of interest" description="Disordered" evidence="6">
    <location>
        <begin position="1977"/>
        <end position="2042"/>
    </location>
</feature>
<feature type="region of interest" description="Disordered" evidence="6">
    <location>
        <begin position="2569"/>
        <end position="2596"/>
    </location>
</feature>